<evidence type="ECO:0000256" key="1">
    <source>
        <dbReference type="SAM" id="SignalP"/>
    </source>
</evidence>
<gene>
    <name evidence="2" type="ORF">Pla144_42170</name>
</gene>
<evidence type="ECO:0000313" key="3">
    <source>
        <dbReference type="Proteomes" id="UP000318437"/>
    </source>
</evidence>
<sequence length="298" mass="31932" precursor="true">MFHKRMFEMLIRNLTLVFATMAVVTFHANAQEVHKYPANIAPKTTLHGGMLHKVGTLQVESVVNAGGLHLFAYDQQGKPLDLRSARGLATLKSPGSAKRYRYDLFPETRKDKSADSLVVATDLSQFTGQQVELAVQLIGVIEGERRPAEFTASIMVPLSKSQQVAAAIEAQGVCPVSGGKLGSMGESIPVTVGDQTVYVCCAGCVDAVKEHPEKYLAVKPTLTVTPTTEADAAAIALQKVCPVMDEPLGGMGTPYKTVVEGRVIYLCCPGCAKLLHANPTEYLAKLADQGVVPPLVRQ</sequence>
<dbReference type="AlphaFoldDB" id="A0A5C6CHR1"/>
<dbReference type="EMBL" id="SJPS01000007">
    <property type="protein sequence ID" value="TWU22756.1"/>
    <property type="molecule type" value="Genomic_DNA"/>
</dbReference>
<keyword evidence="1" id="KW-0732">Signal</keyword>
<evidence type="ECO:0008006" key="4">
    <source>
        <dbReference type="Google" id="ProtNLM"/>
    </source>
</evidence>
<keyword evidence="3" id="KW-1185">Reference proteome</keyword>
<proteinExistence type="predicted"/>
<dbReference type="Proteomes" id="UP000318437">
    <property type="component" value="Unassembled WGS sequence"/>
</dbReference>
<comment type="caution">
    <text evidence="2">The sequence shown here is derived from an EMBL/GenBank/DDBJ whole genome shotgun (WGS) entry which is preliminary data.</text>
</comment>
<evidence type="ECO:0000313" key="2">
    <source>
        <dbReference type="EMBL" id="TWU22756.1"/>
    </source>
</evidence>
<organism evidence="2 3">
    <name type="scientific">Bythopirellula polymerisocia</name>
    <dbReference type="NCBI Taxonomy" id="2528003"/>
    <lineage>
        <taxon>Bacteria</taxon>
        <taxon>Pseudomonadati</taxon>
        <taxon>Planctomycetota</taxon>
        <taxon>Planctomycetia</taxon>
        <taxon>Pirellulales</taxon>
        <taxon>Lacipirellulaceae</taxon>
        <taxon>Bythopirellula</taxon>
    </lineage>
</organism>
<protein>
    <recommendedName>
        <fullName evidence="4">Archaeal TRASH domain protein</fullName>
    </recommendedName>
</protein>
<reference evidence="2 3" key="1">
    <citation type="submission" date="2019-02" db="EMBL/GenBank/DDBJ databases">
        <title>Deep-cultivation of Planctomycetes and their phenomic and genomic characterization uncovers novel biology.</title>
        <authorList>
            <person name="Wiegand S."/>
            <person name="Jogler M."/>
            <person name="Boedeker C."/>
            <person name="Pinto D."/>
            <person name="Vollmers J."/>
            <person name="Rivas-Marin E."/>
            <person name="Kohn T."/>
            <person name="Peeters S.H."/>
            <person name="Heuer A."/>
            <person name="Rast P."/>
            <person name="Oberbeckmann S."/>
            <person name="Bunk B."/>
            <person name="Jeske O."/>
            <person name="Meyerdierks A."/>
            <person name="Storesund J.E."/>
            <person name="Kallscheuer N."/>
            <person name="Luecker S."/>
            <person name="Lage O.M."/>
            <person name="Pohl T."/>
            <person name="Merkel B.J."/>
            <person name="Hornburger P."/>
            <person name="Mueller R.-W."/>
            <person name="Bruemmer F."/>
            <person name="Labrenz M."/>
            <person name="Spormann A.M."/>
            <person name="Op Den Camp H."/>
            <person name="Overmann J."/>
            <person name="Amann R."/>
            <person name="Jetten M.S.M."/>
            <person name="Mascher T."/>
            <person name="Medema M.H."/>
            <person name="Devos D.P."/>
            <person name="Kaster A.-K."/>
            <person name="Ovreas L."/>
            <person name="Rohde M."/>
            <person name="Galperin M.Y."/>
            <person name="Jogler C."/>
        </authorList>
    </citation>
    <scope>NUCLEOTIDE SEQUENCE [LARGE SCALE GENOMIC DNA]</scope>
    <source>
        <strain evidence="2 3">Pla144</strain>
    </source>
</reference>
<feature type="signal peptide" evidence="1">
    <location>
        <begin position="1"/>
        <end position="30"/>
    </location>
</feature>
<feature type="chain" id="PRO_5023129960" description="Archaeal TRASH domain protein" evidence="1">
    <location>
        <begin position="31"/>
        <end position="298"/>
    </location>
</feature>
<name>A0A5C6CHR1_9BACT</name>
<accession>A0A5C6CHR1</accession>